<name>A0ACB8R2S5_9AGAM</name>
<reference evidence="1" key="1">
    <citation type="submission" date="2021-02" db="EMBL/GenBank/DDBJ databases">
        <authorList>
            <consortium name="DOE Joint Genome Institute"/>
            <person name="Ahrendt S."/>
            <person name="Looney B.P."/>
            <person name="Miyauchi S."/>
            <person name="Morin E."/>
            <person name="Drula E."/>
            <person name="Courty P.E."/>
            <person name="Chicoki N."/>
            <person name="Fauchery L."/>
            <person name="Kohler A."/>
            <person name="Kuo A."/>
            <person name="Labutti K."/>
            <person name="Pangilinan J."/>
            <person name="Lipzen A."/>
            <person name="Riley R."/>
            <person name="Andreopoulos W."/>
            <person name="He G."/>
            <person name="Johnson J."/>
            <person name="Barry K.W."/>
            <person name="Grigoriev I.V."/>
            <person name="Nagy L."/>
            <person name="Hibbett D."/>
            <person name="Henrissat B."/>
            <person name="Matheny P.B."/>
            <person name="Labbe J."/>
            <person name="Martin F."/>
        </authorList>
    </citation>
    <scope>NUCLEOTIDE SEQUENCE</scope>
    <source>
        <strain evidence="1">FP105234-sp</strain>
    </source>
</reference>
<dbReference type="Proteomes" id="UP000814033">
    <property type="component" value="Unassembled WGS sequence"/>
</dbReference>
<sequence length="63" mass="6836">MLTASIDAVALARDAGFDDRCTSYNKQSSAGSHWLLFASTTLSLVVPLIFRTAVRPVVRPQRG</sequence>
<evidence type="ECO:0000313" key="2">
    <source>
        <dbReference type="Proteomes" id="UP000814033"/>
    </source>
</evidence>
<comment type="caution">
    <text evidence="1">The sequence shown here is derived from an EMBL/GenBank/DDBJ whole genome shotgun (WGS) entry which is preliminary data.</text>
</comment>
<accession>A0ACB8R2S5</accession>
<reference evidence="1" key="2">
    <citation type="journal article" date="2022" name="New Phytol.">
        <title>Evolutionary transition to the ectomycorrhizal habit in the genomes of a hyperdiverse lineage of mushroom-forming fungi.</title>
        <authorList>
            <person name="Looney B."/>
            <person name="Miyauchi S."/>
            <person name="Morin E."/>
            <person name="Drula E."/>
            <person name="Courty P.E."/>
            <person name="Kohler A."/>
            <person name="Kuo A."/>
            <person name="LaButti K."/>
            <person name="Pangilinan J."/>
            <person name="Lipzen A."/>
            <person name="Riley R."/>
            <person name="Andreopoulos W."/>
            <person name="He G."/>
            <person name="Johnson J."/>
            <person name="Nolan M."/>
            <person name="Tritt A."/>
            <person name="Barry K.W."/>
            <person name="Grigoriev I.V."/>
            <person name="Nagy L.G."/>
            <person name="Hibbett D."/>
            <person name="Henrissat B."/>
            <person name="Matheny P.B."/>
            <person name="Labbe J."/>
            <person name="Martin F.M."/>
        </authorList>
    </citation>
    <scope>NUCLEOTIDE SEQUENCE</scope>
    <source>
        <strain evidence="1">FP105234-sp</strain>
    </source>
</reference>
<organism evidence="1 2">
    <name type="scientific">Auriscalpium vulgare</name>
    <dbReference type="NCBI Taxonomy" id="40419"/>
    <lineage>
        <taxon>Eukaryota</taxon>
        <taxon>Fungi</taxon>
        <taxon>Dikarya</taxon>
        <taxon>Basidiomycota</taxon>
        <taxon>Agaricomycotina</taxon>
        <taxon>Agaricomycetes</taxon>
        <taxon>Russulales</taxon>
        <taxon>Auriscalpiaceae</taxon>
        <taxon>Auriscalpium</taxon>
    </lineage>
</organism>
<protein>
    <submittedName>
        <fullName evidence="1">Uncharacterized protein</fullName>
    </submittedName>
</protein>
<dbReference type="EMBL" id="MU276597">
    <property type="protein sequence ID" value="KAI0038093.1"/>
    <property type="molecule type" value="Genomic_DNA"/>
</dbReference>
<gene>
    <name evidence="1" type="ORF">FA95DRAFT_1567911</name>
</gene>
<proteinExistence type="predicted"/>
<keyword evidence="2" id="KW-1185">Reference proteome</keyword>
<evidence type="ECO:0000313" key="1">
    <source>
        <dbReference type="EMBL" id="KAI0038093.1"/>
    </source>
</evidence>